<evidence type="ECO:0000256" key="1">
    <source>
        <dbReference type="SAM" id="SignalP"/>
    </source>
</evidence>
<dbReference type="AlphaFoldDB" id="A0A3E0HA71"/>
<evidence type="ECO:0000313" key="2">
    <source>
        <dbReference type="EMBL" id="REH40440.1"/>
    </source>
</evidence>
<sequence length="124" mass="13763">MTRLLLVTIAALWLSACATREAYEARIATYVGKPISVVMDDWGYPTGSFEAPNGNTVYTWDKQSSYSRAPSVQTGIFTGTGSGGFFTGFGFGSDTVTRRCQTYFEVDKTKTILRWRTQGNDCRE</sequence>
<dbReference type="EMBL" id="QUNR01000001">
    <property type="protein sequence ID" value="REH40440.1"/>
    <property type="molecule type" value="Genomic_DNA"/>
</dbReference>
<reference evidence="2 3" key="1">
    <citation type="submission" date="2018-08" db="EMBL/GenBank/DDBJ databases">
        <title>Genomic Encyclopedia of Type Strains, Phase IV (KMG-IV): sequencing the most valuable type-strain genomes for metagenomic binning, comparative biology and taxonomic classification.</title>
        <authorList>
            <person name="Goeker M."/>
        </authorList>
    </citation>
    <scope>NUCLEOTIDE SEQUENCE [LARGE SCALE GENOMIC DNA]</scope>
    <source>
        <strain evidence="2 3">DSM 26022</strain>
    </source>
</reference>
<dbReference type="Proteomes" id="UP000256774">
    <property type="component" value="Unassembled WGS sequence"/>
</dbReference>
<evidence type="ECO:0008006" key="4">
    <source>
        <dbReference type="Google" id="ProtNLM"/>
    </source>
</evidence>
<feature type="chain" id="PRO_5017631993" description="Outer membrane protein assembly factor BamE (Lipoprotein component of BamABCDE complex)" evidence="1">
    <location>
        <begin position="23"/>
        <end position="124"/>
    </location>
</feature>
<comment type="caution">
    <text evidence="2">The sequence shown here is derived from an EMBL/GenBank/DDBJ whole genome shotgun (WGS) entry which is preliminary data.</text>
</comment>
<evidence type="ECO:0000313" key="3">
    <source>
        <dbReference type="Proteomes" id="UP000256774"/>
    </source>
</evidence>
<organism evidence="2 3">
    <name type="scientific">Paraperlucidibaca baekdonensis</name>
    <dbReference type="NCBI Taxonomy" id="748120"/>
    <lineage>
        <taxon>Bacteria</taxon>
        <taxon>Pseudomonadati</taxon>
        <taxon>Pseudomonadota</taxon>
        <taxon>Gammaproteobacteria</taxon>
        <taxon>Moraxellales</taxon>
        <taxon>Moraxellaceae</taxon>
        <taxon>Paraperlucidibaca</taxon>
    </lineage>
</organism>
<name>A0A3E0HA71_9GAMM</name>
<dbReference type="RefSeq" id="WP_116207475.1">
    <property type="nucleotide sequence ID" value="NZ_QUNR01000001.1"/>
</dbReference>
<protein>
    <recommendedName>
        <fullName evidence="4">Outer membrane protein assembly factor BamE (Lipoprotein component of BamABCDE complex)</fullName>
    </recommendedName>
</protein>
<keyword evidence="3" id="KW-1185">Reference proteome</keyword>
<keyword evidence="1" id="KW-0732">Signal</keyword>
<dbReference type="PROSITE" id="PS51257">
    <property type="entry name" value="PROKAR_LIPOPROTEIN"/>
    <property type="match status" value="1"/>
</dbReference>
<gene>
    <name evidence="2" type="ORF">DFR26_0641</name>
</gene>
<proteinExistence type="predicted"/>
<dbReference type="OrthoDB" id="6717769at2"/>
<feature type="signal peptide" evidence="1">
    <location>
        <begin position="1"/>
        <end position="22"/>
    </location>
</feature>
<accession>A0A3E0HA71</accession>